<dbReference type="Pfam" id="PF04064">
    <property type="entry name" value="DUF384"/>
    <property type="match status" value="1"/>
</dbReference>
<gene>
    <name evidence="6" type="primary">HGH1</name>
</gene>
<feature type="region of interest" description="Disordered" evidence="3">
    <location>
        <begin position="1"/>
        <end position="40"/>
    </location>
</feature>
<feature type="domain" description="Protein HGH1 N-terminal" evidence="4">
    <location>
        <begin position="134"/>
        <end position="298"/>
    </location>
</feature>
<dbReference type="SUPFAM" id="SSF48371">
    <property type="entry name" value="ARM repeat"/>
    <property type="match status" value="1"/>
</dbReference>
<evidence type="ECO:0000259" key="5">
    <source>
        <dbReference type="Pfam" id="PF04064"/>
    </source>
</evidence>
<dbReference type="AlphaFoldDB" id="A0A8C6VC22"/>
<dbReference type="Gene3D" id="1.25.10.10">
    <property type="entry name" value="Leucine-rich Repeat Variant"/>
    <property type="match status" value="1"/>
</dbReference>
<evidence type="ECO:0000256" key="2">
    <source>
        <dbReference type="ARBA" id="ARBA00014076"/>
    </source>
</evidence>
<dbReference type="Ensembl" id="ENSNNAT00000002842.1">
    <property type="protein sequence ID" value="ENSNNAP00000002703.1"/>
    <property type="gene ID" value="ENSNNAG00000001863.1"/>
</dbReference>
<name>A0A8C6VC22_NAJNA</name>
<reference evidence="6" key="2">
    <citation type="submission" date="2025-09" db="UniProtKB">
        <authorList>
            <consortium name="Ensembl"/>
        </authorList>
    </citation>
    <scope>IDENTIFICATION</scope>
</reference>
<proteinExistence type="inferred from homology"/>
<dbReference type="Proteomes" id="UP000694559">
    <property type="component" value="Unplaced"/>
</dbReference>
<dbReference type="InterPro" id="IPR011989">
    <property type="entry name" value="ARM-like"/>
</dbReference>
<evidence type="ECO:0000256" key="1">
    <source>
        <dbReference type="ARBA" id="ARBA00006712"/>
    </source>
</evidence>
<evidence type="ECO:0000256" key="3">
    <source>
        <dbReference type="SAM" id="MobiDB-lite"/>
    </source>
</evidence>
<dbReference type="PANTHER" id="PTHR13387">
    <property type="entry name" value="PROTEIN HGH1 HOMOLOG"/>
    <property type="match status" value="1"/>
</dbReference>
<keyword evidence="7" id="KW-1185">Reference proteome</keyword>
<evidence type="ECO:0000313" key="6">
    <source>
        <dbReference type="Ensembl" id="ENSNNAP00000002703.1"/>
    </source>
</evidence>
<dbReference type="OMA" id="MCILLTN"/>
<dbReference type="OrthoDB" id="338814at2759"/>
<dbReference type="GeneTree" id="ENSGT00390000016546"/>
<comment type="similarity">
    <text evidence="1">Belongs to the HGH1 family.</text>
</comment>
<dbReference type="PANTHER" id="PTHR13387:SF9">
    <property type="entry name" value="PROTEIN HGH1 HOMOLOG"/>
    <property type="match status" value="1"/>
</dbReference>
<accession>A0A8C6VC22</accession>
<evidence type="ECO:0000259" key="4">
    <source>
        <dbReference type="Pfam" id="PF04063"/>
    </source>
</evidence>
<dbReference type="InterPro" id="IPR007206">
    <property type="entry name" value="Protein_HGH1_C"/>
</dbReference>
<dbReference type="Pfam" id="PF04063">
    <property type="entry name" value="DUF383"/>
    <property type="match status" value="1"/>
</dbReference>
<sequence length="393" mass="42621">MPLPIGSGALRALSRSAPPPARARIGGTGRSRKRPPRSMDERQAQELLGFLRPEARGDLKGRALRFVLGLTGGAEGRRLLLARPDLLAALLALTGEPSPELAEPAFHALLNLAAEPGAAGALRAGLPDLLRRLLDPAFPLPGPACALLANCSREEGPCRELLAELQRRGGGGGGGAGLGPLLEAFCTQDPRPGAPWHQLGALLANLSQLPEARDALLDAAGPASALGGERRSGLWVTGVCFLGHHEWLLSEQVDLLPFLLLPLAGPEEFPEDEMERLPLDLQYLPAEKQREPEADIRQMLLETLLLLTATKPGRLLVREKGTYFVLRELHRWEEDRGVRAACEKVIQVLIGDEPEAGMENLLEVKIPTDVEQQLQRLDQQEEEEEEVLLGRIV</sequence>
<reference evidence="6" key="1">
    <citation type="submission" date="2025-08" db="UniProtKB">
        <authorList>
            <consortium name="Ensembl"/>
        </authorList>
    </citation>
    <scope>IDENTIFICATION</scope>
</reference>
<dbReference type="InterPro" id="IPR007205">
    <property type="entry name" value="Protein_HGH1_N"/>
</dbReference>
<feature type="domain" description="Protein HGH1 C-terminal" evidence="5">
    <location>
        <begin position="303"/>
        <end position="356"/>
    </location>
</feature>
<dbReference type="InterPro" id="IPR039717">
    <property type="entry name" value="Hgh1"/>
</dbReference>
<protein>
    <recommendedName>
        <fullName evidence="2">Protein HGH1 homolog</fullName>
    </recommendedName>
</protein>
<dbReference type="InterPro" id="IPR016024">
    <property type="entry name" value="ARM-type_fold"/>
</dbReference>
<evidence type="ECO:0000313" key="7">
    <source>
        <dbReference type="Proteomes" id="UP000694559"/>
    </source>
</evidence>
<organism evidence="6 7">
    <name type="scientific">Naja naja</name>
    <name type="common">Indian cobra</name>
    <dbReference type="NCBI Taxonomy" id="35670"/>
    <lineage>
        <taxon>Eukaryota</taxon>
        <taxon>Metazoa</taxon>
        <taxon>Chordata</taxon>
        <taxon>Craniata</taxon>
        <taxon>Vertebrata</taxon>
        <taxon>Euteleostomi</taxon>
        <taxon>Lepidosauria</taxon>
        <taxon>Squamata</taxon>
        <taxon>Bifurcata</taxon>
        <taxon>Unidentata</taxon>
        <taxon>Episquamata</taxon>
        <taxon>Toxicofera</taxon>
        <taxon>Serpentes</taxon>
        <taxon>Colubroidea</taxon>
        <taxon>Elapidae</taxon>
        <taxon>Elapinae</taxon>
        <taxon>Naja</taxon>
    </lineage>
</organism>